<evidence type="ECO:0000256" key="2">
    <source>
        <dbReference type="ARBA" id="ARBA00004906"/>
    </source>
</evidence>
<dbReference type="PANTHER" id="PTHR23315:SF116">
    <property type="entry name" value="RING-TYPE E3 UBIQUITIN TRANSFERASE"/>
    <property type="match status" value="1"/>
</dbReference>
<gene>
    <name evidence="9" type="ORF">L1049_027574</name>
</gene>
<comment type="catalytic activity">
    <reaction evidence="1">
        <text>S-ubiquitinyl-[E2 ubiquitin-conjugating enzyme]-L-cysteine + [acceptor protein]-L-lysine = [E2 ubiquitin-conjugating enzyme]-L-cysteine + N(6)-ubiquitinyl-[acceptor protein]-L-lysine.</text>
        <dbReference type="EC" id="2.3.2.27"/>
    </reaction>
</comment>
<dbReference type="InterPro" id="IPR045210">
    <property type="entry name" value="RING-Ubox_PUB"/>
</dbReference>
<evidence type="ECO:0000256" key="6">
    <source>
        <dbReference type="ARBA" id="ARBA00022786"/>
    </source>
</evidence>
<dbReference type="EC" id="2.3.2.27" evidence="3"/>
<dbReference type="InterPro" id="IPR058678">
    <property type="entry name" value="ARM_PUB"/>
</dbReference>
<dbReference type="InterPro" id="IPR016024">
    <property type="entry name" value="ARM-type_fold"/>
</dbReference>
<dbReference type="EMBL" id="JBBPBK010000009">
    <property type="protein sequence ID" value="KAK9278017.1"/>
    <property type="molecule type" value="Genomic_DNA"/>
</dbReference>
<comment type="pathway">
    <text evidence="2">Protein modification; protein ubiquitination.</text>
</comment>
<dbReference type="Pfam" id="PF25598">
    <property type="entry name" value="ARM_PUB"/>
    <property type="match status" value="1"/>
</dbReference>
<evidence type="ECO:0000313" key="10">
    <source>
        <dbReference type="Proteomes" id="UP001415857"/>
    </source>
</evidence>
<keyword evidence="5" id="KW-0677">Repeat</keyword>
<dbReference type="SUPFAM" id="SSF48371">
    <property type="entry name" value="ARM repeat"/>
    <property type="match status" value="1"/>
</dbReference>
<feature type="domain" description="U-box" evidence="8">
    <location>
        <begin position="289"/>
        <end position="363"/>
    </location>
</feature>
<name>A0AAP0WSL9_LIQFO</name>
<dbReference type="SUPFAM" id="SSF57850">
    <property type="entry name" value="RING/U-box"/>
    <property type="match status" value="1"/>
</dbReference>
<dbReference type="SMART" id="SM00504">
    <property type="entry name" value="Ubox"/>
    <property type="match status" value="1"/>
</dbReference>
<evidence type="ECO:0000256" key="7">
    <source>
        <dbReference type="PROSITE-ProRule" id="PRU00259"/>
    </source>
</evidence>
<evidence type="ECO:0000256" key="4">
    <source>
        <dbReference type="ARBA" id="ARBA00022679"/>
    </source>
</evidence>
<dbReference type="Pfam" id="PF04564">
    <property type="entry name" value="U-box"/>
    <property type="match status" value="1"/>
</dbReference>
<dbReference type="InterPro" id="IPR000225">
    <property type="entry name" value="Armadillo"/>
</dbReference>
<comment type="caution">
    <text evidence="9">The sequence shown here is derived from an EMBL/GenBank/DDBJ whole genome shotgun (WGS) entry which is preliminary data.</text>
</comment>
<dbReference type="PANTHER" id="PTHR23315">
    <property type="entry name" value="U BOX DOMAIN-CONTAINING"/>
    <property type="match status" value="1"/>
</dbReference>
<dbReference type="AlphaFoldDB" id="A0AAP0WSL9"/>
<keyword evidence="4" id="KW-0808">Transferase</keyword>
<feature type="repeat" description="ARM" evidence="7">
    <location>
        <begin position="433"/>
        <end position="475"/>
    </location>
</feature>
<dbReference type="CDD" id="cd16664">
    <property type="entry name" value="RING-Ubox_PUB"/>
    <property type="match status" value="1"/>
</dbReference>
<dbReference type="InterPro" id="IPR057623">
    <property type="entry name" value="PUB12-19-like_N"/>
</dbReference>
<keyword evidence="10" id="KW-1185">Reference proteome</keyword>
<dbReference type="GO" id="GO:0061630">
    <property type="term" value="F:ubiquitin protein ligase activity"/>
    <property type="evidence" value="ECO:0007669"/>
    <property type="project" value="UniProtKB-EC"/>
</dbReference>
<dbReference type="InterPro" id="IPR003613">
    <property type="entry name" value="Ubox_domain"/>
</dbReference>
<dbReference type="Gene3D" id="3.30.40.10">
    <property type="entry name" value="Zinc/RING finger domain, C3HC4 (zinc finger)"/>
    <property type="match status" value="1"/>
</dbReference>
<dbReference type="Pfam" id="PF25368">
    <property type="entry name" value="PUB10_N"/>
    <property type="match status" value="1"/>
</dbReference>
<dbReference type="Gene3D" id="1.25.10.10">
    <property type="entry name" value="Leucine-rich Repeat Variant"/>
    <property type="match status" value="2"/>
</dbReference>
<evidence type="ECO:0000259" key="8">
    <source>
        <dbReference type="PROSITE" id="PS51698"/>
    </source>
</evidence>
<evidence type="ECO:0000256" key="5">
    <source>
        <dbReference type="ARBA" id="ARBA00022737"/>
    </source>
</evidence>
<dbReference type="FunFam" id="1.25.10.10:FF:000485">
    <property type="entry name" value="RING-type E3 ubiquitin transferase"/>
    <property type="match status" value="1"/>
</dbReference>
<feature type="repeat" description="ARM" evidence="7">
    <location>
        <begin position="558"/>
        <end position="601"/>
    </location>
</feature>
<evidence type="ECO:0000256" key="3">
    <source>
        <dbReference type="ARBA" id="ARBA00012483"/>
    </source>
</evidence>
<organism evidence="9 10">
    <name type="scientific">Liquidambar formosana</name>
    <name type="common">Formosan gum</name>
    <dbReference type="NCBI Taxonomy" id="63359"/>
    <lineage>
        <taxon>Eukaryota</taxon>
        <taxon>Viridiplantae</taxon>
        <taxon>Streptophyta</taxon>
        <taxon>Embryophyta</taxon>
        <taxon>Tracheophyta</taxon>
        <taxon>Spermatophyta</taxon>
        <taxon>Magnoliopsida</taxon>
        <taxon>eudicotyledons</taxon>
        <taxon>Gunneridae</taxon>
        <taxon>Pentapetalae</taxon>
        <taxon>Saxifragales</taxon>
        <taxon>Altingiaceae</taxon>
        <taxon>Liquidambar</taxon>
    </lineage>
</organism>
<sequence length="698" mass="77413">MKRVQKPHCLLLASMIQKLDRTDRRILTFPAVHPCEGISPATLLGSLITLSHNICNYQSKFFATQRRNSRETMRLIGILLIFFEEIRDNRLIVSDSVILCFSELHLTFQKIQFLLEDCTREGGRLWILMKSQLVSTQFLVLIRTIATALDVLPLNLIDVSGEVKELVELVAKQARKAGFELDPDDESATNRVLSILNQFEKGIEPEMSMIKRVLDYLEIRRWNECNNEIKFLDKEIGLERIECNEREVPLLNSLMGFMSYCRGVVFETLDCRNVDQADSRCNVEFPNCLNPEDFRCPISLELMTDPVTVSTGQTYDRSSIQKWLKAGNTTCPKTGEKLTNTELLPNYTLRKLIQQFCADNGVSLAKSGTRNRDISNTTVAGSPAAKEAMKFLAKFLASRLVFGTDEQKNKAAYEVRLLVKSSIFNRSCLIEAGTIPPLLNLFSSTDSSTQENATSAILKLSKHSKGKRAIIKSGGLSLILAVLIKGLKSEARQIAAATLFYLSSVEEYRILIGETPEAIPALVELIKDGTTNGKKNALAAIFGLLVYHENHQRVLAAGTVPLLVDLLTSSYKADLITDSLAILSTLAENIEGTVAILHASALPLIIGILNSPTSRAGKEYYCVSILLSSCNNGGVEVIAYLAKEPSLPSSLYSLVTEGTSHASMKARSLLKILHKFHETSSSSLISSSNPQEHFVQVW</sequence>
<evidence type="ECO:0000256" key="1">
    <source>
        <dbReference type="ARBA" id="ARBA00000900"/>
    </source>
</evidence>
<dbReference type="Proteomes" id="UP001415857">
    <property type="component" value="Unassembled WGS sequence"/>
</dbReference>
<dbReference type="SMART" id="SM00185">
    <property type="entry name" value="ARM"/>
    <property type="match status" value="3"/>
</dbReference>
<protein>
    <recommendedName>
        <fullName evidence="3">RING-type E3 ubiquitin transferase</fullName>
        <ecNumber evidence="3">2.3.2.27</ecNumber>
    </recommendedName>
</protein>
<reference evidence="9 10" key="1">
    <citation type="journal article" date="2024" name="Plant J.">
        <title>Genome sequences and population genomics reveal climatic adaptation and genomic divergence between two closely related sweetgum species.</title>
        <authorList>
            <person name="Xu W.Q."/>
            <person name="Ren C.Q."/>
            <person name="Zhang X.Y."/>
            <person name="Comes H.P."/>
            <person name="Liu X.H."/>
            <person name="Li Y.G."/>
            <person name="Kettle C.J."/>
            <person name="Jalonen R."/>
            <person name="Gaisberger H."/>
            <person name="Ma Y.Z."/>
            <person name="Qiu Y.X."/>
        </authorList>
    </citation>
    <scope>NUCLEOTIDE SEQUENCE [LARGE SCALE GENOMIC DNA]</scope>
    <source>
        <strain evidence="9">Hangzhou</strain>
    </source>
</reference>
<keyword evidence="6" id="KW-0833">Ubl conjugation pathway</keyword>
<dbReference type="PROSITE" id="PS51698">
    <property type="entry name" value="U_BOX"/>
    <property type="match status" value="1"/>
</dbReference>
<evidence type="ECO:0000313" key="9">
    <source>
        <dbReference type="EMBL" id="KAK9278017.1"/>
    </source>
</evidence>
<dbReference type="GO" id="GO:0016567">
    <property type="term" value="P:protein ubiquitination"/>
    <property type="evidence" value="ECO:0007669"/>
    <property type="project" value="InterPro"/>
</dbReference>
<dbReference type="InterPro" id="IPR013083">
    <property type="entry name" value="Znf_RING/FYVE/PHD"/>
</dbReference>
<dbReference type="FunFam" id="3.30.40.10:FF:000455">
    <property type="entry name" value="RING-type E3 ubiquitin transferase"/>
    <property type="match status" value="1"/>
</dbReference>
<dbReference type="PROSITE" id="PS50176">
    <property type="entry name" value="ARM_REPEAT"/>
    <property type="match status" value="2"/>
</dbReference>
<dbReference type="InterPro" id="IPR011989">
    <property type="entry name" value="ARM-like"/>
</dbReference>
<proteinExistence type="predicted"/>
<accession>A0AAP0WSL9</accession>